<sequence>MSQQSATMQSVKIATWNVAYGVSRSRNVRILEEMERVDADIWVLTETHDDLRPPTSGNWNPITSDDRPREARDIKEGSRWSTIWSRLPIIETLRPDYDPVRSTAGILDTPLGNLLVFGTVLPWYQDHGRSVVQEIARQSEDWTKMLSSRSDLSLCIAGDFNVNLGGPHYYGSDEGKESVRRALSESGLVALTDFENTGPVQSGEFGLIDHIAISESFASMASSPDVWQRENSRGGVMSDHCGVAIEFFERFSGSGFSANGLVR</sequence>
<gene>
    <name evidence="3" type="ORF">UFOPK2996_00136</name>
</gene>
<protein>
    <submittedName>
        <fullName evidence="3">Unannotated protein</fullName>
    </submittedName>
</protein>
<dbReference type="InterPro" id="IPR036691">
    <property type="entry name" value="Endo/exonu/phosph_ase_sf"/>
</dbReference>
<evidence type="ECO:0000313" key="3">
    <source>
        <dbReference type="EMBL" id="CAB4786859.1"/>
    </source>
</evidence>
<organism evidence="3">
    <name type="scientific">freshwater metagenome</name>
    <dbReference type="NCBI Taxonomy" id="449393"/>
    <lineage>
        <taxon>unclassified sequences</taxon>
        <taxon>metagenomes</taxon>
        <taxon>ecological metagenomes</taxon>
    </lineage>
</organism>
<dbReference type="AlphaFoldDB" id="A0A6J6WS46"/>
<dbReference type="GO" id="GO:0003824">
    <property type="term" value="F:catalytic activity"/>
    <property type="evidence" value="ECO:0007669"/>
    <property type="project" value="InterPro"/>
</dbReference>
<evidence type="ECO:0000256" key="1">
    <source>
        <dbReference type="SAM" id="MobiDB-lite"/>
    </source>
</evidence>
<dbReference type="Gene3D" id="3.60.10.10">
    <property type="entry name" value="Endonuclease/exonuclease/phosphatase"/>
    <property type="match status" value="1"/>
</dbReference>
<proteinExistence type="predicted"/>
<evidence type="ECO:0000259" key="2">
    <source>
        <dbReference type="Pfam" id="PF03372"/>
    </source>
</evidence>
<dbReference type="InterPro" id="IPR005135">
    <property type="entry name" value="Endo/exonuclease/phosphatase"/>
</dbReference>
<dbReference type="Pfam" id="PF03372">
    <property type="entry name" value="Exo_endo_phos"/>
    <property type="match status" value="1"/>
</dbReference>
<name>A0A6J6WS46_9ZZZZ</name>
<feature type="domain" description="Endonuclease/exonuclease/phosphatase" evidence="2">
    <location>
        <begin position="14"/>
        <end position="216"/>
    </location>
</feature>
<dbReference type="EMBL" id="CAFAAH010000006">
    <property type="protein sequence ID" value="CAB4786859.1"/>
    <property type="molecule type" value="Genomic_DNA"/>
</dbReference>
<reference evidence="3" key="1">
    <citation type="submission" date="2020-05" db="EMBL/GenBank/DDBJ databases">
        <authorList>
            <person name="Chiriac C."/>
            <person name="Salcher M."/>
            <person name="Ghai R."/>
            <person name="Kavagutti S V."/>
        </authorList>
    </citation>
    <scope>NUCLEOTIDE SEQUENCE</scope>
</reference>
<dbReference type="SUPFAM" id="SSF56219">
    <property type="entry name" value="DNase I-like"/>
    <property type="match status" value="1"/>
</dbReference>
<feature type="region of interest" description="Disordered" evidence="1">
    <location>
        <begin position="53"/>
        <end position="72"/>
    </location>
</feature>
<accession>A0A6J6WS46</accession>